<reference evidence="8 9" key="1">
    <citation type="journal article" date="2008" name="Nature">
        <title>The Trichoplax genome and the nature of placozoans.</title>
        <authorList>
            <person name="Srivastava M."/>
            <person name="Begovic E."/>
            <person name="Chapman J."/>
            <person name="Putnam N.H."/>
            <person name="Hellsten U."/>
            <person name="Kawashima T."/>
            <person name="Kuo A."/>
            <person name="Mitros T."/>
            <person name="Salamov A."/>
            <person name="Carpenter M.L."/>
            <person name="Signorovitch A.Y."/>
            <person name="Moreno M.A."/>
            <person name="Kamm K."/>
            <person name="Grimwood J."/>
            <person name="Schmutz J."/>
            <person name="Shapiro H."/>
            <person name="Grigoriev I.V."/>
            <person name="Buss L.W."/>
            <person name="Schierwater B."/>
            <person name="Dellaporta S.L."/>
            <person name="Rokhsar D.S."/>
        </authorList>
    </citation>
    <scope>NUCLEOTIDE SEQUENCE [LARGE SCALE GENOMIC DNA]</scope>
    <source>
        <strain evidence="8 9">Grell-BS-1999</strain>
    </source>
</reference>
<evidence type="ECO:0000256" key="6">
    <source>
        <dbReference type="ARBA" id="ARBA00023136"/>
    </source>
</evidence>
<proteinExistence type="inferred from homology"/>
<keyword evidence="6 7" id="KW-0472">Membrane</keyword>
<dbReference type="eggNOG" id="KOG0253">
    <property type="taxonomic scope" value="Eukaryota"/>
</dbReference>
<dbReference type="AlphaFoldDB" id="B3SCZ3"/>
<feature type="transmembrane region" description="Helical" evidence="7">
    <location>
        <begin position="203"/>
        <end position="227"/>
    </location>
</feature>
<dbReference type="InterPro" id="IPR036259">
    <property type="entry name" value="MFS_trans_sf"/>
</dbReference>
<dbReference type="InterPro" id="IPR005828">
    <property type="entry name" value="MFS_sugar_transport-like"/>
</dbReference>
<organism evidence="8 9">
    <name type="scientific">Trichoplax adhaerens</name>
    <name type="common">Trichoplax reptans</name>
    <dbReference type="NCBI Taxonomy" id="10228"/>
    <lineage>
        <taxon>Eukaryota</taxon>
        <taxon>Metazoa</taxon>
        <taxon>Placozoa</taxon>
        <taxon>Uniplacotomia</taxon>
        <taxon>Trichoplacea</taxon>
        <taxon>Trichoplacidae</taxon>
        <taxon>Trichoplax</taxon>
    </lineage>
</organism>
<feature type="transmembrane region" description="Helical" evidence="7">
    <location>
        <begin position="95"/>
        <end position="117"/>
    </location>
</feature>
<feature type="transmembrane region" description="Helical" evidence="7">
    <location>
        <begin position="248"/>
        <end position="270"/>
    </location>
</feature>
<dbReference type="OMA" id="ATWYSAS"/>
<evidence type="ECO:0000256" key="1">
    <source>
        <dbReference type="ARBA" id="ARBA00004141"/>
    </source>
</evidence>
<dbReference type="PANTHER" id="PTHR23511:SF41">
    <property type="entry name" value="MAJOR FACILITATOR SUPERFAMILY (MFS) PROFILE DOMAIN-CONTAINING PROTEIN"/>
    <property type="match status" value="1"/>
</dbReference>
<evidence type="ECO:0000256" key="3">
    <source>
        <dbReference type="ARBA" id="ARBA00022448"/>
    </source>
</evidence>
<protein>
    <recommendedName>
        <fullName evidence="10">Major facilitator superfamily (MFS) profile domain-containing protein</fullName>
    </recommendedName>
</protein>
<dbReference type="PhylomeDB" id="B3SCZ3"/>
<name>B3SCZ3_TRIAD</name>
<evidence type="ECO:0000256" key="7">
    <source>
        <dbReference type="SAM" id="Phobius"/>
    </source>
</evidence>
<evidence type="ECO:0000256" key="5">
    <source>
        <dbReference type="ARBA" id="ARBA00022989"/>
    </source>
</evidence>
<feature type="transmembrane region" description="Helical" evidence="7">
    <location>
        <begin position="282"/>
        <end position="301"/>
    </location>
</feature>
<keyword evidence="9" id="KW-1185">Reference proteome</keyword>
<dbReference type="CTD" id="6759308"/>
<dbReference type="InParanoid" id="B3SCZ3"/>
<keyword evidence="3" id="KW-0813">Transport</keyword>
<evidence type="ECO:0008006" key="10">
    <source>
        <dbReference type="Google" id="ProtNLM"/>
    </source>
</evidence>
<gene>
    <name evidence="8" type="ORF">TRIADDRAFT_62149</name>
</gene>
<evidence type="ECO:0000256" key="2">
    <source>
        <dbReference type="ARBA" id="ARBA00008335"/>
    </source>
</evidence>
<keyword evidence="5 7" id="KW-1133">Transmembrane helix</keyword>
<dbReference type="RefSeq" id="XP_002118095.1">
    <property type="nucleotide sequence ID" value="XM_002118059.1"/>
</dbReference>
<accession>B3SCZ3</accession>
<dbReference type="GeneID" id="6759308"/>
<dbReference type="SUPFAM" id="SSF103473">
    <property type="entry name" value="MFS general substrate transporter"/>
    <property type="match status" value="1"/>
</dbReference>
<comment type="subcellular location">
    <subcellularLocation>
        <location evidence="1">Membrane</location>
        <topology evidence="1">Multi-pass membrane protein</topology>
    </subcellularLocation>
</comment>
<sequence length="375" mass="41541">MAGLWKLFYNMKVFKRLLLSSKGLFSLRTFFLKLDQRPQLTIADAVESIGFGKFQWHCMAFLGSIWFARTMQIAMLSLLGPLLVCEWGISTTEEALITGAFTFLGIAVEGILAYVLLKAFNWRILLFVTTALYLIPILLSSFIVESPRYLLLQEFKGEVSKIIEDAARLNNRPTPNGNLVANFEQSDGKFKDLFKPAYIRTTINLWLITFCMITIYFGAVWVTPLLAKVDSCNSKQGATGIRCHCKEMGPANIIAIIISGLGEPFGVIIICKNWSLNFVRYAFILLTRSCACFLTDVPFIYTSEIYPTKFRAIGLGSATSFSGLGNIFSSFIGQALFSVSNTATLATFAGIAAIAVICSLLIKVETKGTLLKVSF</sequence>
<feature type="transmembrane region" description="Helical" evidence="7">
    <location>
        <begin position="343"/>
        <end position="362"/>
    </location>
</feature>
<feature type="transmembrane region" description="Helical" evidence="7">
    <location>
        <begin position="313"/>
        <end position="337"/>
    </location>
</feature>
<evidence type="ECO:0000313" key="9">
    <source>
        <dbReference type="Proteomes" id="UP000009022"/>
    </source>
</evidence>
<keyword evidence="4 7" id="KW-0812">Transmembrane</keyword>
<dbReference type="GO" id="GO:0016020">
    <property type="term" value="C:membrane"/>
    <property type="evidence" value="ECO:0007669"/>
    <property type="project" value="UniProtKB-SubCell"/>
</dbReference>
<feature type="transmembrane region" description="Helical" evidence="7">
    <location>
        <begin position="66"/>
        <end position="89"/>
    </location>
</feature>
<dbReference type="Gene3D" id="1.20.1250.20">
    <property type="entry name" value="MFS general substrate transporter like domains"/>
    <property type="match status" value="1"/>
</dbReference>
<dbReference type="OrthoDB" id="2544694at2759"/>
<feature type="transmembrane region" description="Helical" evidence="7">
    <location>
        <begin position="124"/>
        <end position="144"/>
    </location>
</feature>
<dbReference type="Pfam" id="PF00083">
    <property type="entry name" value="Sugar_tr"/>
    <property type="match status" value="2"/>
</dbReference>
<dbReference type="HOGENOM" id="CLU_738366_0_0_1"/>
<dbReference type="EMBL" id="DS985274">
    <property type="protein sequence ID" value="EDV19406.1"/>
    <property type="molecule type" value="Genomic_DNA"/>
</dbReference>
<evidence type="ECO:0000313" key="8">
    <source>
        <dbReference type="EMBL" id="EDV19406.1"/>
    </source>
</evidence>
<comment type="similarity">
    <text evidence="2">Belongs to the major facilitator superfamily.</text>
</comment>
<dbReference type="Proteomes" id="UP000009022">
    <property type="component" value="Unassembled WGS sequence"/>
</dbReference>
<dbReference type="GO" id="GO:0022857">
    <property type="term" value="F:transmembrane transporter activity"/>
    <property type="evidence" value="ECO:0007669"/>
    <property type="project" value="InterPro"/>
</dbReference>
<dbReference type="PANTHER" id="PTHR23511">
    <property type="entry name" value="SYNAPTIC VESICLE GLYCOPROTEIN 2"/>
    <property type="match status" value="1"/>
</dbReference>
<evidence type="ECO:0000256" key="4">
    <source>
        <dbReference type="ARBA" id="ARBA00022692"/>
    </source>
</evidence>
<dbReference type="KEGG" id="tad:TRIADDRAFT_62149"/>